<dbReference type="SUPFAM" id="SSF55383">
    <property type="entry name" value="Copper amine oxidase, domain N"/>
    <property type="match status" value="1"/>
</dbReference>
<dbReference type="SMART" id="SM00636">
    <property type="entry name" value="Glyco_18"/>
    <property type="match status" value="1"/>
</dbReference>
<dbReference type="SUPFAM" id="SSF51445">
    <property type="entry name" value="(Trans)glycosidases"/>
    <property type="match status" value="1"/>
</dbReference>
<evidence type="ECO:0000313" key="3">
    <source>
        <dbReference type="EMBL" id="MFD1223921.1"/>
    </source>
</evidence>
<organism evidence="3 4">
    <name type="scientific">Paenibacillus vulneris</name>
    <dbReference type="NCBI Taxonomy" id="1133364"/>
    <lineage>
        <taxon>Bacteria</taxon>
        <taxon>Bacillati</taxon>
        <taxon>Bacillota</taxon>
        <taxon>Bacilli</taxon>
        <taxon>Bacillales</taxon>
        <taxon>Paenibacillaceae</taxon>
        <taxon>Paenibacillus</taxon>
    </lineage>
</organism>
<dbReference type="Pfam" id="PF08239">
    <property type="entry name" value="SH3_3"/>
    <property type="match status" value="1"/>
</dbReference>
<keyword evidence="3" id="KW-0378">Hydrolase</keyword>
<dbReference type="Pfam" id="PF00704">
    <property type="entry name" value="Glyco_hydro_18"/>
    <property type="match status" value="1"/>
</dbReference>
<dbReference type="GO" id="GO:0016787">
    <property type="term" value="F:hydrolase activity"/>
    <property type="evidence" value="ECO:0007669"/>
    <property type="project" value="UniProtKB-KW"/>
</dbReference>
<evidence type="ECO:0000259" key="2">
    <source>
        <dbReference type="PROSITE" id="PS51910"/>
    </source>
</evidence>
<name>A0ABW3UVW6_9BACL</name>
<dbReference type="InterPro" id="IPR017853">
    <property type="entry name" value="GH"/>
</dbReference>
<dbReference type="InterPro" id="IPR029070">
    <property type="entry name" value="Chitinase_insertion_sf"/>
</dbReference>
<feature type="transmembrane region" description="Helical" evidence="1">
    <location>
        <begin position="21"/>
        <end position="38"/>
    </location>
</feature>
<sequence length="582" mass="67076">MEPDLMMNHRTTRKRSKKWRIWTLLFPVLLGAAAVVYWDKYVPTSRHEDPSFEGIAKPIFYKGVLYDEPASGKEESLKLPFALAKELIDPMMLYEESSDSTIITTQDKVVRLRTSQLTGTINEKPFNLKFPLEKVNGALYLPMEPLKQLYGIELRESQDTGAVILVKEGDELNWGKTVSYPNKPDKTIPMRKEKSIKSPILADLKQGEDVMIWGEEEEWYHVQLKNGYMGYVKKDHLLSDHVEKVPKQEQPPSFVAPKLEGGKINMTWEQVTTPKSPDTSKFPPMPGLNVVSPTWFHIDDGQGNLKNIVDPAYVKWAHSQNYHIWALFSNGFDPKRTTEALSTYDKRMKMIKQLLSFAQLYSLQGINIDFENVNTKDKENLVQFVREMVPLMHEQGLVVSMDVTPKSSSEMWSAFYDRKALIDSLDYMMIMAYDEYWASSPTAGSVSSLPWVEKNVVKLMKEDQIPASKLVLGVPFYTRIWTEEVVDGKKKVSSRSVYMDNPQRTIKEKNLTPVFLPEVGQNYVEYKEGDKLNRIWLEDEVSMKARMDIVNKYQLAGVATWRRGYENPAIWELIKTELNKKP</sequence>
<dbReference type="PANTHER" id="PTHR46066:SF2">
    <property type="entry name" value="CHITINASE DOMAIN-CONTAINING PROTEIN 1"/>
    <property type="match status" value="1"/>
</dbReference>
<dbReference type="Gene3D" id="3.10.50.10">
    <property type="match status" value="1"/>
</dbReference>
<dbReference type="Gene3D" id="3.20.20.80">
    <property type="entry name" value="Glycosidases"/>
    <property type="match status" value="1"/>
</dbReference>
<keyword evidence="1" id="KW-0812">Transmembrane</keyword>
<protein>
    <submittedName>
        <fullName evidence="3">Glycosyl hydrolase family 18 protein</fullName>
    </submittedName>
</protein>
<comment type="caution">
    <text evidence="3">The sequence shown here is derived from an EMBL/GenBank/DDBJ whole genome shotgun (WGS) entry which is preliminary data.</text>
</comment>
<evidence type="ECO:0000313" key="4">
    <source>
        <dbReference type="Proteomes" id="UP001597180"/>
    </source>
</evidence>
<dbReference type="PROSITE" id="PS51910">
    <property type="entry name" value="GH18_2"/>
    <property type="match status" value="1"/>
</dbReference>
<dbReference type="Gene3D" id="2.30.30.40">
    <property type="entry name" value="SH3 Domains"/>
    <property type="match status" value="1"/>
</dbReference>
<dbReference type="InterPro" id="IPR001223">
    <property type="entry name" value="Glyco_hydro18_cat"/>
</dbReference>
<reference evidence="4" key="1">
    <citation type="journal article" date="2019" name="Int. J. Syst. Evol. Microbiol.">
        <title>The Global Catalogue of Microorganisms (GCM) 10K type strain sequencing project: providing services to taxonomists for standard genome sequencing and annotation.</title>
        <authorList>
            <consortium name="The Broad Institute Genomics Platform"/>
            <consortium name="The Broad Institute Genome Sequencing Center for Infectious Disease"/>
            <person name="Wu L."/>
            <person name="Ma J."/>
        </authorList>
    </citation>
    <scope>NUCLEOTIDE SEQUENCE [LARGE SCALE GENOMIC DNA]</scope>
    <source>
        <strain evidence="4">CCUG 53270</strain>
    </source>
</reference>
<dbReference type="InterPro" id="IPR011583">
    <property type="entry name" value="Chitinase_II/V-like_cat"/>
</dbReference>
<keyword evidence="4" id="KW-1185">Reference proteome</keyword>
<evidence type="ECO:0000256" key="1">
    <source>
        <dbReference type="SAM" id="Phobius"/>
    </source>
</evidence>
<keyword evidence="1" id="KW-1133">Transmembrane helix</keyword>
<accession>A0ABW3UVW6</accession>
<proteinExistence type="predicted"/>
<dbReference type="InterPro" id="IPR003646">
    <property type="entry name" value="SH3-like_bac-type"/>
</dbReference>
<dbReference type="PANTHER" id="PTHR46066">
    <property type="entry name" value="CHITINASE DOMAIN-CONTAINING PROTEIN 1 FAMILY MEMBER"/>
    <property type="match status" value="1"/>
</dbReference>
<dbReference type="EMBL" id="JBHTLU010000038">
    <property type="protein sequence ID" value="MFD1223921.1"/>
    <property type="molecule type" value="Genomic_DNA"/>
</dbReference>
<keyword evidence="1" id="KW-0472">Membrane</keyword>
<dbReference type="RefSeq" id="WP_345587406.1">
    <property type="nucleotide sequence ID" value="NZ_BAABJG010000007.1"/>
</dbReference>
<dbReference type="InterPro" id="IPR036582">
    <property type="entry name" value="Mao_N_sf"/>
</dbReference>
<dbReference type="Proteomes" id="UP001597180">
    <property type="component" value="Unassembled WGS sequence"/>
</dbReference>
<gene>
    <name evidence="3" type="ORF">ACFQ4B_27745</name>
</gene>
<feature type="domain" description="GH18" evidence="2">
    <location>
        <begin position="262"/>
        <end position="581"/>
    </location>
</feature>